<feature type="region of interest" description="Disordered" evidence="2">
    <location>
        <begin position="404"/>
        <end position="501"/>
    </location>
</feature>
<sequence>MLSDSEESIRLDQEIANRLQNEHPEQFVTLVRMHLSFELDLNTDTENDPTSIDKIKNKKWKGFHKKAKACASTKSTSPETTKTSLTKQNIRDVKQLISFLLQEQNISQEGIFRKTGSLNRQNELKSALVQGIPISLENGDFTAHDCASVLKSFLADLSEPLLTELYYPAYCQVAEFCHSKDSLAVREDRLLNTIQLLFLLLPKENKILLKHLIDMLYKTIQHEATNKMSADNLATLFTPHLICPRKLTPEALHATAQQMCSIISFMIKTGSRLFHIPPKLATDIRAFFVDRKRRQTMSPEHILNESITSDSVANTVYTFVDRKKTAEAHEMNSTDTALAQLYAHIQSLPESSKKKKLIKQFNRENGHGTPLQVLMLREKNSGSAVKGPKSIGDSIKRHIFHKSLMSKTPKRNSHTPVGFQTPNGTISSVPKQRVLFQSPLSSSSSSSSVRSSSSPMLGKRCSTTSTTSTSSSDSRGGGDAGSGGLRPAIMRRSASSVSVGSYRCETTRRTVEFADAIDEAEVGGKRCRLEDEDHQDDEQILEPVDDEDFVEQDDDDIGEEDGDEEEVLPGETLSDTEEDRFCSPAVSSESGLSDSRSKFKSEPNLSTIVNEQTRKEKKISFLKHKLIKGVSMGNLRLPFGADSRSAKKTSSSASSLLKCCFEESLKDGGGKKPAIASIASPDCRLIAATSSASSSSSLFGVGQKCAEEYDQINTMNDNLDTNWNVGYLTSTPAISGRDSMSPITKSTQRMPKSMQESIMTPRSRKPVMLLAGMNGLDQHSTTTSYALSQSSFSSLREEDEEEAAEVATNLAWHSRATATAVTAASSTESSSGGATTATGQGTDEEASSLTSTFREYLLSRSVMTDSPADLSFSSQPEDFDSSSADLIEDLNESKMSESLLFCLDGNRPIDDDDDSQVTLVNAAAARNELMVLPSGTTELDETSL</sequence>
<feature type="compositionally biased region" description="Polar residues" evidence="2">
    <location>
        <begin position="414"/>
        <end position="430"/>
    </location>
</feature>
<feature type="compositionally biased region" description="Polar residues" evidence="2">
    <location>
        <begin position="585"/>
        <end position="594"/>
    </location>
</feature>
<dbReference type="CDD" id="cd04392">
    <property type="entry name" value="RhoGAP_ARHGAP19"/>
    <property type="match status" value="1"/>
</dbReference>
<evidence type="ECO:0000256" key="1">
    <source>
        <dbReference type="ARBA" id="ARBA00022468"/>
    </source>
</evidence>
<reference evidence="4" key="1">
    <citation type="submission" date="2017-01" db="EMBL/GenBank/DDBJ databases">
        <title>A deep insight into the sialotranscriptome of adult male and female Cluex tarsalis mosquitoes.</title>
        <authorList>
            <person name="Ribeiro J.M."/>
            <person name="Moreira F."/>
            <person name="Bernard K.A."/>
            <person name="Calvo E."/>
        </authorList>
    </citation>
    <scope>NUCLEOTIDE SEQUENCE</scope>
    <source>
        <strain evidence="4">Kern County</strain>
        <tissue evidence="4">Salivary glands</tissue>
    </source>
</reference>
<feature type="compositionally biased region" description="Low complexity" evidence="2">
    <location>
        <begin position="462"/>
        <end position="474"/>
    </location>
</feature>
<evidence type="ECO:0000259" key="3">
    <source>
        <dbReference type="PROSITE" id="PS50238"/>
    </source>
</evidence>
<feature type="compositionally biased region" description="Low complexity" evidence="2">
    <location>
        <begin position="821"/>
        <end position="841"/>
    </location>
</feature>
<dbReference type="PANTHER" id="PTHR14963">
    <property type="entry name" value="RHO GTPASE ACTIVATING PROTEIN 18,19-RELATED"/>
    <property type="match status" value="1"/>
</dbReference>
<feature type="region of interest" description="Disordered" evidence="2">
    <location>
        <begin position="791"/>
        <end position="810"/>
    </location>
</feature>
<name>A0A1Q3F2P1_CULTA</name>
<dbReference type="InterPro" id="IPR000198">
    <property type="entry name" value="RhoGAP_dom"/>
</dbReference>
<dbReference type="EMBL" id="GFDL01013248">
    <property type="protein sequence ID" value="JAV21797.1"/>
    <property type="molecule type" value="Transcribed_RNA"/>
</dbReference>
<evidence type="ECO:0000256" key="2">
    <source>
        <dbReference type="SAM" id="MobiDB-lite"/>
    </source>
</evidence>
<dbReference type="Pfam" id="PF00620">
    <property type="entry name" value="RhoGAP"/>
    <property type="match status" value="1"/>
</dbReference>
<dbReference type="InterPro" id="IPR008936">
    <property type="entry name" value="Rho_GTPase_activation_prot"/>
</dbReference>
<feature type="domain" description="Rho-GAP" evidence="3">
    <location>
        <begin position="83"/>
        <end position="274"/>
    </location>
</feature>
<feature type="region of interest" description="Disordered" evidence="2">
    <location>
        <begin position="527"/>
        <end position="603"/>
    </location>
</feature>
<feature type="compositionally biased region" description="Gly residues" evidence="2">
    <location>
        <begin position="475"/>
        <end position="484"/>
    </location>
</feature>
<protein>
    <submittedName>
        <fullName evidence="4">Putative rho gtpase-activating protein 19</fullName>
    </submittedName>
</protein>
<feature type="region of interest" description="Disordered" evidence="2">
    <location>
        <begin position="736"/>
        <end position="759"/>
    </location>
</feature>
<dbReference type="Gene3D" id="1.10.555.10">
    <property type="entry name" value="Rho GTPase activation protein"/>
    <property type="match status" value="1"/>
</dbReference>
<dbReference type="FunFam" id="1.10.555.10:FF:000056">
    <property type="entry name" value="AGAP001687-PB"/>
    <property type="match status" value="1"/>
</dbReference>
<keyword evidence="1" id="KW-0343">GTPase activation</keyword>
<evidence type="ECO:0000313" key="4">
    <source>
        <dbReference type="EMBL" id="JAV21797.1"/>
    </source>
</evidence>
<dbReference type="GO" id="GO:0005737">
    <property type="term" value="C:cytoplasm"/>
    <property type="evidence" value="ECO:0007669"/>
    <property type="project" value="TreeGrafter"/>
</dbReference>
<feature type="region of interest" description="Disordered" evidence="2">
    <location>
        <begin position="821"/>
        <end position="849"/>
    </location>
</feature>
<dbReference type="SUPFAM" id="SSF48350">
    <property type="entry name" value="GTPase activation domain, GAP"/>
    <property type="match status" value="1"/>
</dbReference>
<feature type="compositionally biased region" description="Polar residues" evidence="2">
    <location>
        <begin position="741"/>
        <end position="759"/>
    </location>
</feature>
<dbReference type="PANTHER" id="PTHR14963:SF7">
    <property type="entry name" value="RHO GTPASE-ACTIVATING PROTEIN 19"/>
    <property type="match status" value="1"/>
</dbReference>
<dbReference type="GO" id="GO:0051056">
    <property type="term" value="P:regulation of small GTPase mediated signal transduction"/>
    <property type="evidence" value="ECO:0007669"/>
    <property type="project" value="TreeGrafter"/>
</dbReference>
<dbReference type="GO" id="GO:0007165">
    <property type="term" value="P:signal transduction"/>
    <property type="evidence" value="ECO:0007669"/>
    <property type="project" value="InterPro"/>
</dbReference>
<feature type="compositionally biased region" description="Acidic residues" evidence="2">
    <location>
        <begin position="532"/>
        <end position="578"/>
    </location>
</feature>
<dbReference type="AlphaFoldDB" id="A0A1Q3F2P1"/>
<proteinExistence type="predicted"/>
<dbReference type="GO" id="GO:0005096">
    <property type="term" value="F:GTPase activator activity"/>
    <property type="evidence" value="ECO:0007669"/>
    <property type="project" value="UniProtKB-KW"/>
</dbReference>
<dbReference type="PROSITE" id="PS50238">
    <property type="entry name" value="RHOGAP"/>
    <property type="match status" value="1"/>
</dbReference>
<dbReference type="InterPro" id="IPR047941">
    <property type="entry name" value="ARHGAP19_RhoGAP"/>
</dbReference>
<dbReference type="SMART" id="SM00324">
    <property type="entry name" value="RhoGAP"/>
    <property type="match status" value="1"/>
</dbReference>
<feature type="compositionally biased region" description="Low complexity" evidence="2">
    <location>
        <begin position="438"/>
        <end position="454"/>
    </location>
</feature>
<organism evidence="4">
    <name type="scientific">Culex tarsalis</name>
    <name type="common">Encephalitis mosquito</name>
    <dbReference type="NCBI Taxonomy" id="7177"/>
    <lineage>
        <taxon>Eukaryota</taxon>
        <taxon>Metazoa</taxon>
        <taxon>Ecdysozoa</taxon>
        <taxon>Arthropoda</taxon>
        <taxon>Hexapoda</taxon>
        <taxon>Insecta</taxon>
        <taxon>Pterygota</taxon>
        <taxon>Neoptera</taxon>
        <taxon>Endopterygota</taxon>
        <taxon>Diptera</taxon>
        <taxon>Nematocera</taxon>
        <taxon>Culicoidea</taxon>
        <taxon>Culicidae</taxon>
        <taxon>Culicinae</taxon>
        <taxon>Culicini</taxon>
        <taxon>Culex</taxon>
        <taxon>Culex</taxon>
    </lineage>
</organism>
<accession>A0A1Q3F2P1</accession>